<accession>A0AC60NXV6</accession>
<keyword evidence="2" id="KW-1185">Reference proteome</keyword>
<sequence length="828" mass="92624">VVGITKSYLLTQHPCGKHQQKCAQKEDAYQDPVERECCSRGRKRDKFLRSCSERVDVLREYREHDESLITEECIAAFETCCEQNEELEASARSTDKDGESLDDGEFEYDGTVRHDFRETSLFNQYTIGDNRRVEVEHTLPHSITTWEVNAVSTAPSGGICASEPLKIVTFKNVFVEINVPYSVRKNEQVEIPATVYNYGQKDIKAKVALLGTKDICSGTRDGERSAIHRIDVPSGHGRTVIFPVIPLATGERDIQVTAVSSAGSDSARVKLRIEHNGAPRNESFNVPLNPTDVKKRQQRSISHEHYTESYATNGRQLVQIRRPSPDIAIPGSEHCEIGIIGDKLGPALETMVKNPGSIMVLPTGCGEQTMINLAPTLYAYQYLRAVGRISGPDEDKALGFIREGEFVADGRCAMSEEDDEAEAVKDLEMSTARATNFVENNLESGSPPYTLALAAYALALSDSPNKLTALEWLRDVVVHDQVADTRHVPSTTLPLTIQGTAYALMAFLSERENRDYVDGYVRWLNGKMQPTGALSSTQDTVVALQALAKYATVSKEDHIDLTCQVTMDKLKQFKETVRIKRDNAHQLTRIQIPSEGDKIFVDVTGSGSAHMYFLYKYNVPVEREDICKFHIAVNFEEKKPDVKTLLTRIARDASKQRRKKPKLSSTYKIKVCARYLEGNATGMAILDVGLLTGFKPIVEDLKKLVTDGTVQFYELTRRSVIFYVESIPTNADVCLEFGLEKEFAVGQIQSSYVKVYSYYDPDTSCTEFYAPDNSSPLLKLHCDNTEVCTCAEGGCPPEKPLARFLKESDDDTERRESLREFVCDKVDY</sequence>
<comment type="caution">
    <text evidence="1">The sequence shown here is derived from an EMBL/GenBank/DDBJ whole genome shotgun (WGS) entry which is preliminary data.</text>
</comment>
<gene>
    <name evidence="1" type="ORF">HPB47_010897</name>
</gene>
<dbReference type="Proteomes" id="UP000805193">
    <property type="component" value="Unassembled WGS sequence"/>
</dbReference>
<reference evidence="1 2" key="1">
    <citation type="journal article" date="2020" name="Cell">
        <title>Large-Scale Comparative Analyses of Tick Genomes Elucidate Their Genetic Diversity and Vector Capacities.</title>
        <authorList>
            <consortium name="Tick Genome and Microbiome Consortium (TIGMIC)"/>
            <person name="Jia N."/>
            <person name="Wang J."/>
            <person name="Shi W."/>
            <person name="Du L."/>
            <person name="Sun Y."/>
            <person name="Zhan W."/>
            <person name="Jiang J.F."/>
            <person name="Wang Q."/>
            <person name="Zhang B."/>
            <person name="Ji P."/>
            <person name="Bell-Sakyi L."/>
            <person name="Cui X.M."/>
            <person name="Yuan T.T."/>
            <person name="Jiang B.G."/>
            <person name="Yang W.F."/>
            <person name="Lam T.T."/>
            <person name="Chang Q.C."/>
            <person name="Ding S.J."/>
            <person name="Wang X.J."/>
            <person name="Zhu J.G."/>
            <person name="Ruan X.D."/>
            <person name="Zhao L."/>
            <person name="Wei J.T."/>
            <person name="Ye R.Z."/>
            <person name="Que T.C."/>
            <person name="Du C.H."/>
            <person name="Zhou Y.H."/>
            <person name="Cheng J.X."/>
            <person name="Dai P.F."/>
            <person name="Guo W.B."/>
            <person name="Han X.H."/>
            <person name="Huang E.J."/>
            <person name="Li L.F."/>
            <person name="Wei W."/>
            <person name="Gao Y.C."/>
            <person name="Liu J.Z."/>
            <person name="Shao H.Z."/>
            <person name="Wang X."/>
            <person name="Wang C.C."/>
            <person name="Yang T.C."/>
            <person name="Huo Q.B."/>
            <person name="Li W."/>
            <person name="Chen H.Y."/>
            <person name="Chen S.E."/>
            <person name="Zhou L.G."/>
            <person name="Ni X.B."/>
            <person name="Tian J.H."/>
            <person name="Sheng Y."/>
            <person name="Liu T."/>
            <person name="Pan Y.S."/>
            <person name="Xia L.Y."/>
            <person name="Li J."/>
            <person name="Zhao F."/>
            <person name="Cao W.C."/>
        </authorList>
    </citation>
    <scope>NUCLEOTIDE SEQUENCE [LARGE SCALE GENOMIC DNA]</scope>
    <source>
        <strain evidence="1">Iper-2018</strain>
    </source>
</reference>
<dbReference type="EMBL" id="JABSTQ010011387">
    <property type="protein sequence ID" value="KAG0411971.1"/>
    <property type="molecule type" value="Genomic_DNA"/>
</dbReference>
<evidence type="ECO:0000313" key="2">
    <source>
        <dbReference type="Proteomes" id="UP000805193"/>
    </source>
</evidence>
<proteinExistence type="predicted"/>
<feature type="non-terminal residue" evidence="1">
    <location>
        <position position="828"/>
    </location>
</feature>
<name>A0AC60NXV6_IXOPE</name>
<feature type="non-terminal residue" evidence="1">
    <location>
        <position position="1"/>
    </location>
</feature>
<organism evidence="1 2">
    <name type="scientific">Ixodes persulcatus</name>
    <name type="common">Taiga tick</name>
    <dbReference type="NCBI Taxonomy" id="34615"/>
    <lineage>
        <taxon>Eukaryota</taxon>
        <taxon>Metazoa</taxon>
        <taxon>Ecdysozoa</taxon>
        <taxon>Arthropoda</taxon>
        <taxon>Chelicerata</taxon>
        <taxon>Arachnida</taxon>
        <taxon>Acari</taxon>
        <taxon>Parasitiformes</taxon>
        <taxon>Ixodida</taxon>
        <taxon>Ixodoidea</taxon>
        <taxon>Ixodidae</taxon>
        <taxon>Ixodinae</taxon>
        <taxon>Ixodes</taxon>
    </lineage>
</organism>
<protein>
    <submittedName>
        <fullName evidence="1">Uncharacterized protein</fullName>
    </submittedName>
</protein>
<evidence type="ECO:0000313" key="1">
    <source>
        <dbReference type="EMBL" id="KAG0411971.1"/>
    </source>
</evidence>